<dbReference type="Proteomes" id="UP000094801">
    <property type="component" value="Unassembled WGS sequence"/>
</dbReference>
<dbReference type="InterPro" id="IPR003010">
    <property type="entry name" value="C-N_Hydrolase"/>
</dbReference>
<protein>
    <recommendedName>
        <fullName evidence="1">CN hydrolase domain-containing protein</fullName>
    </recommendedName>
</protein>
<dbReference type="EMBL" id="KV453861">
    <property type="protein sequence ID" value="ODV83723.1"/>
    <property type="molecule type" value="Genomic_DNA"/>
</dbReference>
<organism evidence="2 3">
    <name type="scientific">[Candida] arabinofermentans NRRL YB-2248</name>
    <dbReference type="NCBI Taxonomy" id="983967"/>
    <lineage>
        <taxon>Eukaryota</taxon>
        <taxon>Fungi</taxon>
        <taxon>Dikarya</taxon>
        <taxon>Ascomycota</taxon>
        <taxon>Saccharomycotina</taxon>
        <taxon>Pichiomycetes</taxon>
        <taxon>Pichiales</taxon>
        <taxon>Pichiaceae</taxon>
        <taxon>Ogataea</taxon>
        <taxon>Ogataea/Candida clade</taxon>
    </lineage>
</organism>
<feature type="domain" description="CN hydrolase" evidence="1">
    <location>
        <begin position="3"/>
        <end position="333"/>
    </location>
</feature>
<dbReference type="OrthoDB" id="201515at2759"/>
<dbReference type="InterPro" id="IPR036526">
    <property type="entry name" value="C-N_Hydrolase_sf"/>
</dbReference>
<dbReference type="InterPro" id="IPR039703">
    <property type="entry name" value="Nta1"/>
</dbReference>
<dbReference type="GO" id="GO:0008418">
    <property type="term" value="F:protein-N-terminal asparagine amidohydrolase activity"/>
    <property type="evidence" value="ECO:0007669"/>
    <property type="project" value="InterPro"/>
</dbReference>
<dbReference type="STRING" id="983967.A0A1E4SW45"/>
<reference evidence="3" key="1">
    <citation type="submission" date="2016-04" db="EMBL/GenBank/DDBJ databases">
        <title>Comparative genomics of biotechnologically important yeasts.</title>
        <authorList>
            <consortium name="DOE Joint Genome Institute"/>
            <person name="Riley R."/>
            <person name="Haridas S."/>
            <person name="Wolfe K.H."/>
            <person name="Lopes M.R."/>
            <person name="Hittinger C.T."/>
            <person name="Goker M."/>
            <person name="Salamov A."/>
            <person name="Wisecaver J."/>
            <person name="Long T.M."/>
            <person name="Aerts A.L."/>
            <person name="Barry K."/>
            <person name="Choi C."/>
            <person name="Clum A."/>
            <person name="Coughlan A.Y."/>
            <person name="Deshpande S."/>
            <person name="Douglass A.P."/>
            <person name="Hanson S.J."/>
            <person name="Klenk H.-P."/>
            <person name="Labutti K."/>
            <person name="Lapidus A."/>
            <person name="Lindquist E."/>
            <person name="Lipzen A."/>
            <person name="Meier-Kolthoff J.P."/>
            <person name="Ohm R.A."/>
            <person name="Otillar R.P."/>
            <person name="Pangilinan J."/>
            <person name="Peng Y."/>
            <person name="Rokas A."/>
            <person name="Rosa C.A."/>
            <person name="Scheuner C."/>
            <person name="Sibirny A.A."/>
            <person name="Slot J.C."/>
            <person name="Stielow J.B."/>
            <person name="Sun H."/>
            <person name="Kurtzman C.P."/>
            <person name="Blackwell M."/>
            <person name="Grigoriev I.V."/>
            <person name="Jeffries T.W."/>
        </authorList>
    </citation>
    <scope>NUCLEOTIDE SEQUENCE [LARGE SCALE GENOMIC DNA]</scope>
    <source>
        <strain evidence="3">NRRL YB-2248</strain>
    </source>
</reference>
<evidence type="ECO:0000259" key="1">
    <source>
        <dbReference type="PROSITE" id="PS50263"/>
    </source>
</evidence>
<dbReference type="AlphaFoldDB" id="A0A1E4SW45"/>
<dbReference type="GO" id="GO:0030163">
    <property type="term" value="P:protein catabolic process"/>
    <property type="evidence" value="ECO:0007669"/>
    <property type="project" value="TreeGrafter"/>
</dbReference>
<dbReference type="PANTHER" id="PTHR11750">
    <property type="entry name" value="PROTEIN N-TERMINAL AMIDASE"/>
    <property type="match status" value="1"/>
</dbReference>
<evidence type="ECO:0000313" key="3">
    <source>
        <dbReference type="Proteomes" id="UP000094801"/>
    </source>
</evidence>
<dbReference type="SUPFAM" id="SSF56317">
    <property type="entry name" value="Carbon-nitrogen hydrolase"/>
    <property type="match status" value="1"/>
</dbReference>
<dbReference type="PROSITE" id="PS50263">
    <property type="entry name" value="CN_HYDROLASE"/>
    <property type="match status" value="1"/>
</dbReference>
<sequence>MKLNIAVVQLNPILGQLEKNYKTALKLAELGIERAKNKKLDLIVFPEMAITGYNFKSKLHVEPFLEIAGTGKTYELAKSLSEKYKCHTLIGYPEKFPISETAYKIYNSAMLIDAKGKIVHNYRKTFLYETDEVWGCDESPEGFQAFDMEIQGRKLKATIGICMDLNPYKFEADFNDFEFGTFCAKEKVDLVLAPMAWMNTSWSADWSEKDVAEFTEIYQQPLEFEVNVDESQSQHSTATQPFDRKAIDEKTKSYWRLRLYPIFAAREEKRNVLVVYCNRSGVEDNLMYAGTSNIVRFGGGLPIFRDESVVLDYEEYGELGQGTEGVLVREGII</sequence>
<evidence type="ECO:0000313" key="2">
    <source>
        <dbReference type="EMBL" id="ODV83723.1"/>
    </source>
</evidence>
<keyword evidence="3" id="KW-1185">Reference proteome</keyword>
<gene>
    <name evidence="2" type="ORF">CANARDRAFT_9286</name>
</gene>
<accession>A0A1E4SW45</accession>
<name>A0A1E4SW45_9ASCO</name>
<dbReference type="GO" id="GO:0070773">
    <property type="term" value="F:protein-N-terminal glutamine amidohydrolase activity"/>
    <property type="evidence" value="ECO:0007669"/>
    <property type="project" value="InterPro"/>
</dbReference>
<dbReference type="Gene3D" id="3.60.110.10">
    <property type="entry name" value="Carbon-nitrogen hydrolase"/>
    <property type="match status" value="1"/>
</dbReference>
<dbReference type="PANTHER" id="PTHR11750:SF26">
    <property type="entry name" value="PROTEIN N-TERMINAL AMIDASE"/>
    <property type="match status" value="1"/>
</dbReference>
<dbReference type="Pfam" id="PF00795">
    <property type="entry name" value="CN_hydrolase"/>
    <property type="match status" value="1"/>
</dbReference>
<proteinExistence type="predicted"/>